<protein>
    <submittedName>
        <fullName evidence="1">Uncharacterized protein</fullName>
    </submittedName>
</protein>
<organism evidence="1 2">
    <name type="scientific">Tribolium castaneum</name>
    <name type="common">Red flour beetle</name>
    <dbReference type="NCBI Taxonomy" id="7070"/>
    <lineage>
        <taxon>Eukaryota</taxon>
        <taxon>Metazoa</taxon>
        <taxon>Ecdysozoa</taxon>
        <taxon>Arthropoda</taxon>
        <taxon>Hexapoda</taxon>
        <taxon>Insecta</taxon>
        <taxon>Pterygota</taxon>
        <taxon>Neoptera</taxon>
        <taxon>Endopterygota</taxon>
        <taxon>Coleoptera</taxon>
        <taxon>Polyphaga</taxon>
        <taxon>Cucujiformia</taxon>
        <taxon>Tenebrionidae</taxon>
        <taxon>Tenebrionidae incertae sedis</taxon>
        <taxon>Tribolium</taxon>
    </lineage>
</organism>
<proteinExistence type="predicted"/>
<dbReference type="HOGENOM" id="CLU_2999075_0_0_1"/>
<reference evidence="1 2" key="1">
    <citation type="journal article" date="2008" name="Nature">
        <title>The genome of the model beetle and pest Tribolium castaneum.</title>
        <authorList>
            <consortium name="Tribolium Genome Sequencing Consortium"/>
            <person name="Richards S."/>
            <person name="Gibbs R.A."/>
            <person name="Weinstock G.M."/>
            <person name="Brown S.J."/>
            <person name="Denell R."/>
            <person name="Beeman R.W."/>
            <person name="Gibbs R."/>
            <person name="Beeman R.W."/>
            <person name="Brown S.J."/>
            <person name="Bucher G."/>
            <person name="Friedrich M."/>
            <person name="Grimmelikhuijzen C.J."/>
            <person name="Klingler M."/>
            <person name="Lorenzen M."/>
            <person name="Richards S."/>
            <person name="Roth S."/>
            <person name="Schroder R."/>
            <person name="Tautz D."/>
            <person name="Zdobnov E.M."/>
            <person name="Muzny D."/>
            <person name="Gibbs R.A."/>
            <person name="Weinstock G.M."/>
            <person name="Attaway T."/>
            <person name="Bell S."/>
            <person name="Buhay C.J."/>
            <person name="Chandrabose M.N."/>
            <person name="Chavez D."/>
            <person name="Clerk-Blankenburg K.P."/>
            <person name="Cree A."/>
            <person name="Dao M."/>
            <person name="Davis C."/>
            <person name="Chacko J."/>
            <person name="Dinh H."/>
            <person name="Dugan-Rocha S."/>
            <person name="Fowler G."/>
            <person name="Garner T.T."/>
            <person name="Garnes J."/>
            <person name="Gnirke A."/>
            <person name="Hawes A."/>
            <person name="Hernandez J."/>
            <person name="Hines S."/>
            <person name="Holder M."/>
            <person name="Hume J."/>
            <person name="Jhangiani S.N."/>
            <person name="Joshi V."/>
            <person name="Khan Z.M."/>
            <person name="Jackson L."/>
            <person name="Kovar C."/>
            <person name="Kowis A."/>
            <person name="Lee S."/>
            <person name="Lewis L.R."/>
            <person name="Margolis J."/>
            <person name="Morgan M."/>
            <person name="Nazareth L.V."/>
            <person name="Nguyen N."/>
            <person name="Okwuonu G."/>
            <person name="Parker D."/>
            <person name="Richards S."/>
            <person name="Ruiz S.J."/>
            <person name="Santibanez J."/>
            <person name="Savard J."/>
            <person name="Scherer S.E."/>
            <person name="Schneider B."/>
            <person name="Sodergren E."/>
            <person name="Tautz D."/>
            <person name="Vattahil S."/>
            <person name="Villasana D."/>
            <person name="White C.S."/>
            <person name="Wright R."/>
            <person name="Park Y."/>
            <person name="Beeman R.W."/>
            <person name="Lord J."/>
            <person name="Oppert B."/>
            <person name="Lorenzen M."/>
            <person name="Brown S."/>
            <person name="Wang L."/>
            <person name="Savard J."/>
            <person name="Tautz D."/>
            <person name="Richards S."/>
            <person name="Weinstock G."/>
            <person name="Gibbs R.A."/>
            <person name="Liu Y."/>
            <person name="Worley K."/>
            <person name="Weinstock G."/>
            <person name="Elsik C.G."/>
            <person name="Reese J.T."/>
            <person name="Elhaik E."/>
            <person name="Landan G."/>
            <person name="Graur D."/>
            <person name="Arensburger P."/>
            <person name="Atkinson P."/>
            <person name="Beeman R.W."/>
            <person name="Beidler J."/>
            <person name="Brown S.J."/>
            <person name="Demuth J.P."/>
            <person name="Drury D.W."/>
            <person name="Du Y.Z."/>
            <person name="Fujiwara H."/>
            <person name="Lorenzen M."/>
            <person name="Maselli V."/>
            <person name="Osanai M."/>
            <person name="Park Y."/>
            <person name="Robertson H.M."/>
            <person name="Tu Z."/>
            <person name="Wang J.J."/>
            <person name="Wang S."/>
            <person name="Richards S."/>
            <person name="Song H."/>
            <person name="Zhang L."/>
            <person name="Sodergren E."/>
            <person name="Werner D."/>
            <person name="Stanke M."/>
            <person name="Morgenstern B."/>
            <person name="Solovyev V."/>
            <person name="Kosarev P."/>
            <person name="Brown G."/>
            <person name="Chen H.C."/>
            <person name="Ermolaeva O."/>
            <person name="Hlavina W."/>
            <person name="Kapustin Y."/>
            <person name="Kiryutin B."/>
            <person name="Kitts P."/>
            <person name="Maglott D."/>
            <person name="Pruitt K."/>
            <person name="Sapojnikov V."/>
            <person name="Souvorov A."/>
            <person name="Mackey A.J."/>
            <person name="Waterhouse R.M."/>
            <person name="Wyder S."/>
            <person name="Zdobnov E.M."/>
            <person name="Zdobnov E.M."/>
            <person name="Wyder S."/>
            <person name="Kriventseva E.V."/>
            <person name="Kadowaki T."/>
            <person name="Bork P."/>
            <person name="Aranda M."/>
            <person name="Bao R."/>
            <person name="Beermann A."/>
            <person name="Berns N."/>
            <person name="Bolognesi R."/>
            <person name="Bonneton F."/>
            <person name="Bopp D."/>
            <person name="Brown S.J."/>
            <person name="Bucher G."/>
            <person name="Butts T."/>
            <person name="Chaumot A."/>
            <person name="Denell R.E."/>
            <person name="Ferrier D.E."/>
            <person name="Friedrich M."/>
            <person name="Gordon C.M."/>
            <person name="Jindra M."/>
            <person name="Klingler M."/>
            <person name="Lan Q."/>
            <person name="Lattorff H.M."/>
            <person name="Laudet V."/>
            <person name="von Levetsow C."/>
            <person name="Liu Z."/>
            <person name="Lutz R."/>
            <person name="Lynch J.A."/>
            <person name="da Fonseca R.N."/>
            <person name="Posnien N."/>
            <person name="Reuter R."/>
            <person name="Roth S."/>
            <person name="Savard J."/>
            <person name="Schinko J.B."/>
            <person name="Schmitt C."/>
            <person name="Schoppmeier M."/>
            <person name="Schroder R."/>
            <person name="Shippy T.D."/>
            <person name="Simonnet F."/>
            <person name="Marques-Souza H."/>
            <person name="Tautz D."/>
            <person name="Tomoyasu Y."/>
            <person name="Trauner J."/>
            <person name="Van der Zee M."/>
            <person name="Vervoort M."/>
            <person name="Wittkopp N."/>
            <person name="Wimmer E.A."/>
            <person name="Yang X."/>
            <person name="Jones A.K."/>
            <person name="Sattelle D.B."/>
            <person name="Ebert P.R."/>
            <person name="Nelson D."/>
            <person name="Scott J.G."/>
            <person name="Beeman R.W."/>
            <person name="Muthukrishnan S."/>
            <person name="Kramer K.J."/>
            <person name="Arakane Y."/>
            <person name="Beeman R.W."/>
            <person name="Zhu Q."/>
            <person name="Hogenkamp D."/>
            <person name="Dixit R."/>
            <person name="Oppert B."/>
            <person name="Jiang H."/>
            <person name="Zou Z."/>
            <person name="Marshall J."/>
            <person name="Elpidina E."/>
            <person name="Vinokurov K."/>
            <person name="Oppert C."/>
            <person name="Zou Z."/>
            <person name="Evans J."/>
            <person name="Lu Z."/>
            <person name="Zhao P."/>
            <person name="Sumathipala N."/>
            <person name="Altincicek B."/>
            <person name="Vilcinskas A."/>
            <person name="Williams M."/>
            <person name="Hultmark D."/>
            <person name="Hetru C."/>
            <person name="Jiang H."/>
            <person name="Grimmelikhuijzen C.J."/>
            <person name="Hauser F."/>
            <person name="Cazzamali G."/>
            <person name="Williamson M."/>
            <person name="Park Y."/>
            <person name="Li B."/>
            <person name="Tanaka Y."/>
            <person name="Predel R."/>
            <person name="Neupert S."/>
            <person name="Schachtner J."/>
            <person name="Verleyen P."/>
            <person name="Raible F."/>
            <person name="Bork P."/>
            <person name="Friedrich M."/>
            <person name="Walden K.K."/>
            <person name="Robertson H.M."/>
            <person name="Angeli S."/>
            <person name="Foret S."/>
            <person name="Bucher G."/>
            <person name="Schuetz S."/>
            <person name="Maleszka R."/>
            <person name="Wimmer E.A."/>
            <person name="Beeman R.W."/>
            <person name="Lorenzen M."/>
            <person name="Tomoyasu Y."/>
            <person name="Miller S.C."/>
            <person name="Grossmann D."/>
            <person name="Bucher G."/>
        </authorList>
    </citation>
    <scope>NUCLEOTIDE SEQUENCE [LARGE SCALE GENOMIC DNA]</scope>
    <source>
        <strain evidence="1 2">Georgia GA2</strain>
    </source>
</reference>
<dbReference type="Proteomes" id="UP000007266">
    <property type="component" value="Linkage group 7"/>
</dbReference>
<dbReference type="EMBL" id="KQ971354">
    <property type="protein sequence ID" value="EFA06878.1"/>
    <property type="molecule type" value="Genomic_DNA"/>
</dbReference>
<sequence>MNENGRFMVMWVNYGRDQSNVTKSVQRCEHEMSDIRSAVYAERTSWYGHTVYRKNQS</sequence>
<accession>D6WPV4</accession>
<dbReference type="AlphaFoldDB" id="D6WPV4"/>
<evidence type="ECO:0000313" key="2">
    <source>
        <dbReference type="Proteomes" id="UP000007266"/>
    </source>
</evidence>
<keyword evidence="2" id="KW-1185">Reference proteome</keyword>
<gene>
    <name evidence="1" type="primary">GLEAN_09823</name>
    <name evidence="1" type="ORF">TcasGA2_TC009823</name>
</gene>
<reference evidence="1 2" key="2">
    <citation type="journal article" date="2010" name="Nucleic Acids Res.">
        <title>BeetleBase in 2010: revisions to provide comprehensive genomic information for Tribolium castaneum.</title>
        <authorList>
            <person name="Kim H.S."/>
            <person name="Murphy T."/>
            <person name="Xia J."/>
            <person name="Caragea D."/>
            <person name="Park Y."/>
            <person name="Beeman R.W."/>
            <person name="Lorenzen M.D."/>
            <person name="Butcher S."/>
            <person name="Manak J.R."/>
            <person name="Brown S.J."/>
        </authorList>
    </citation>
    <scope>GENOME REANNOTATION</scope>
    <source>
        <strain evidence="1 2">Georgia GA2</strain>
    </source>
</reference>
<dbReference type="InParanoid" id="D6WPV4"/>
<name>D6WPV4_TRICA</name>
<evidence type="ECO:0000313" key="1">
    <source>
        <dbReference type="EMBL" id="EFA06878.1"/>
    </source>
</evidence>